<evidence type="ECO:0000313" key="2">
    <source>
        <dbReference type="Proteomes" id="UP000494109"/>
    </source>
</evidence>
<proteinExistence type="predicted"/>
<dbReference type="Proteomes" id="UP000494109">
    <property type="component" value="Unassembled WGS sequence"/>
</dbReference>
<accession>A0A6P2WUD8</accession>
<organism evidence="1 2">
    <name type="scientific">Burkholderia contaminans</name>
    <dbReference type="NCBI Taxonomy" id="488447"/>
    <lineage>
        <taxon>Bacteria</taxon>
        <taxon>Pseudomonadati</taxon>
        <taxon>Pseudomonadota</taxon>
        <taxon>Betaproteobacteria</taxon>
        <taxon>Burkholderiales</taxon>
        <taxon>Burkholderiaceae</taxon>
        <taxon>Burkholderia</taxon>
        <taxon>Burkholderia cepacia complex</taxon>
    </lineage>
</organism>
<sequence>MNLWNGNFGPLLGHRIEGVQTSVVRQQCLPGSIADDLKVGQAALTPIRCGGDIADYNLLAAEVQFEATGFQEFLAFLIPLVVDHNRSQR</sequence>
<gene>
    <name evidence="1" type="ORF">BCO71033_01737</name>
</gene>
<dbReference type="EMBL" id="CABVQS010000006">
    <property type="protein sequence ID" value="VWD00259.1"/>
    <property type="molecule type" value="Genomic_DNA"/>
</dbReference>
<reference evidence="1 2" key="1">
    <citation type="submission" date="2019-09" db="EMBL/GenBank/DDBJ databases">
        <authorList>
            <person name="Depoorter E."/>
        </authorList>
    </citation>
    <scope>NUCLEOTIDE SEQUENCE [LARGE SCALE GENOMIC DNA]</scope>
    <source>
        <strain evidence="1">R-71033</strain>
    </source>
</reference>
<dbReference type="AlphaFoldDB" id="A0A6P2WUD8"/>
<name>A0A6P2WUD8_9BURK</name>
<protein>
    <submittedName>
        <fullName evidence="1">Uncharacterized protein</fullName>
    </submittedName>
</protein>
<evidence type="ECO:0000313" key="1">
    <source>
        <dbReference type="EMBL" id="VWD00259.1"/>
    </source>
</evidence>